<organism evidence="1 2">
    <name type="scientific">Rothia dentocariosa</name>
    <dbReference type="NCBI Taxonomy" id="2047"/>
    <lineage>
        <taxon>Bacteria</taxon>
        <taxon>Bacillati</taxon>
        <taxon>Actinomycetota</taxon>
        <taxon>Actinomycetes</taxon>
        <taxon>Micrococcales</taxon>
        <taxon>Micrococcaceae</taxon>
        <taxon>Rothia</taxon>
    </lineage>
</organism>
<proteinExistence type="predicted"/>
<dbReference type="SUPFAM" id="SSF56496">
    <property type="entry name" value="Fibrinogen C-terminal domain-like"/>
    <property type="match status" value="1"/>
</dbReference>
<reference evidence="1 2" key="1">
    <citation type="submission" date="2018-12" db="EMBL/GenBank/DDBJ databases">
        <authorList>
            <consortium name="Pathogen Informatics"/>
        </authorList>
    </citation>
    <scope>NUCLEOTIDE SEQUENCE [LARGE SCALE GENOMIC DNA]</scope>
    <source>
        <strain evidence="1 2">NCTC10918</strain>
    </source>
</reference>
<dbReference type="NCBIfam" id="NF040941">
    <property type="entry name" value="GGGWT_bact"/>
    <property type="match status" value="1"/>
</dbReference>
<dbReference type="AlphaFoldDB" id="A0A3S4YZA0"/>
<evidence type="ECO:0008006" key="3">
    <source>
        <dbReference type="Google" id="ProtNLM"/>
    </source>
</evidence>
<evidence type="ECO:0000313" key="2">
    <source>
        <dbReference type="Proteomes" id="UP000270988"/>
    </source>
</evidence>
<dbReference type="InterPro" id="IPR036056">
    <property type="entry name" value="Fibrinogen-like_C"/>
</dbReference>
<accession>A0A3S4YZA0</accession>
<dbReference type="Proteomes" id="UP000270988">
    <property type="component" value="Chromosome"/>
</dbReference>
<sequence>MSAPQQFYCDQETNGGGWVLIGRGRDGWTENYHGRGAASKLYTSPEGDDAMTPVQLPSTTVDELLNGQKPQDLEDGVRFRRALNTDGTEWQNITAHRDQTERWTWALRSNNIWSNIDVSADNPQYMQRDRTHFDKTEGHIQQNGTYSVLNFDEQREQGWKLGFSYSRDVRANGNRNESASNSYLYRPSGSNATPFAFTQVYLRPKLTQQNMGHRLLAITVPRQVTAAHCPRAVLCHGSGAQAISLEPVTSTK</sequence>
<protein>
    <recommendedName>
        <fullName evidence="3">Fibrinogen C-terminal domain-containing protein</fullName>
    </recommendedName>
</protein>
<name>A0A3S4YZA0_9MICC</name>
<evidence type="ECO:0000313" key="1">
    <source>
        <dbReference type="EMBL" id="VEJ28883.1"/>
    </source>
</evidence>
<gene>
    <name evidence="1" type="ORF">NCTC10918_00121</name>
</gene>
<dbReference type="EMBL" id="LR134521">
    <property type="protein sequence ID" value="VEJ28883.1"/>
    <property type="molecule type" value="Genomic_DNA"/>
</dbReference>